<organism evidence="2">
    <name type="scientific">Alexandrium monilatum</name>
    <dbReference type="NCBI Taxonomy" id="311494"/>
    <lineage>
        <taxon>Eukaryota</taxon>
        <taxon>Sar</taxon>
        <taxon>Alveolata</taxon>
        <taxon>Dinophyceae</taxon>
        <taxon>Gonyaulacales</taxon>
        <taxon>Pyrocystaceae</taxon>
        <taxon>Alexandrium</taxon>
    </lineage>
</organism>
<feature type="compositionally biased region" description="Low complexity" evidence="1">
    <location>
        <begin position="64"/>
        <end position="81"/>
    </location>
</feature>
<feature type="compositionally biased region" description="Low complexity" evidence="1">
    <location>
        <begin position="125"/>
        <end position="141"/>
    </location>
</feature>
<reference evidence="2" key="1">
    <citation type="submission" date="2021-01" db="EMBL/GenBank/DDBJ databases">
        <authorList>
            <person name="Corre E."/>
            <person name="Pelletier E."/>
            <person name="Niang G."/>
            <person name="Scheremetjew M."/>
            <person name="Finn R."/>
            <person name="Kale V."/>
            <person name="Holt S."/>
            <person name="Cochrane G."/>
            <person name="Meng A."/>
            <person name="Brown T."/>
            <person name="Cohen L."/>
        </authorList>
    </citation>
    <scope>NUCLEOTIDE SEQUENCE</scope>
    <source>
        <strain evidence="2">CCMP3105</strain>
    </source>
</reference>
<accession>A0A7S4QB53</accession>
<gene>
    <name evidence="2" type="ORF">AMON00008_LOCUS16360</name>
</gene>
<feature type="region of interest" description="Disordered" evidence="1">
    <location>
        <begin position="1"/>
        <end position="147"/>
    </location>
</feature>
<feature type="compositionally biased region" description="Basic and acidic residues" evidence="1">
    <location>
        <begin position="96"/>
        <end position="107"/>
    </location>
</feature>
<proteinExistence type="predicted"/>
<evidence type="ECO:0000256" key="1">
    <source>
        <dbReference type="SAM" id="MobiDB-lite"/>
    </source>
</evidence>
<name>A0A7S4QB53_9DINO</name>
<evidence type="ECO:0000313" key="2">
    <source>
        <dbReference type="EMBL" id="CAE4576740.1"/>
    </source>
</evidence>
<sequence length="219" mass="22226">MPVRQRCAQSSHPGLMGSACSPPRRSSPGRACVPQAARGAATESSARVSPRSRVVQISPRAPVAATSPSCPRSPSRAASPPTSSPPGLGACQGRQDPLRKTTGRGRESCLGIARPPFRSRGRLSGRGSPQVAAAADAADSAGGSGHSRAVLTPGLAARLLADLLEAYRSDSEFQAAQSAVCARWGFDSAAEMTSCIEAQANATYACTSSPEVGGQKAGA</sequence>
<protein>
    <submittedName>
        <fullName evidence="2">Uncharacterized protein</fullName>
    </submittedName>
</protein>
<dbReference type="EMBL" id="HBNR01024401">
    <property type="protein sequence ID" value="CAE4576740.1"/>
    <property type="molecule type" value="Transcribed_RNA"/>
</dbReference>
<dbReference type="AlphaFoldDB" id="A0A7S4QB53"/>
<dbReference type="PROSITE" id="PS51257">
    <property type="entry name" value="PROKAR_LIPOPROTEIN"/>
    <property type="match status" value="1"/>
</dbReference>
<feature type="compositionally biased region" description="Low complexity" evidence="1">
    <location>
        <begin position="44"/>
        <end position="55"/>
    </location>
</feature>